<gene>
    <name evidence="2" type="ORF">HPB52_014016</name>
</gene>
<accession>A0A9D4Q042</accession>
<reference evidence="2" key="1">
    <citation type="journal article" date="2020" name="Cell">
        <title>Large-Scale Comparative Analyses of Tick Genomes Elucidate Their Genetic Diversity and Vector Capacities.</title>
        <authorList>
            <consortium name="Tick Genome and Microbiome Consortium (TIGMIC)"/>
            <person name="Jia N."/>
            <person name="Wang J."/>
            <person name="Shi W."/>
            <person name="Du L."/>
            <person name="Sun Y."/>
            <person name="Zhan W."/>
            <person name="Jiang J.F."/>
            <person name="Wang Q."/>
            <person name="Zhang B."/>
            <person name="Ji P."/>
            <person name="Bell-Sakyi L."/>
            <person name="Cui X.M."/>
            <person name="Yuan T.T."/>
            <person name="Jiang B.G."/>
            <person name="Yang W.F."/>
            <person name="Lam T.T."/>
            <person name="Chang Q.C."/>
            <person name="Ding S.J."/>
            <person name="Wang X.J."/>
            <person name="Zhu J.G."/>
            <person name="Ruan X.D."/>
            <person name="Zhao L."/>
            <person name="Wei J.T."/>
            <person name="Ye R.Z."/>
            <person name="Que T.C."/>
            <person name="Du C.H."/>
            <person name="Zhou Y.H."/>
            <person name="Cheng J.X."/>
            <person name="Dai P.F."/>
            <person name="Guo W.B."/>
            <person name="Han X.H."/>
            <person name="Huang E.J."/>
            <person name="Li L.F."/>
            <person name="Wei W."/>
            <person name="Gao Y.C."/>
            <person name="Liu J.Z."/>
            <person name="Shao H.Z."/>
            <person name="Wang X."/>
            <person name="Wang C.C."/>
            <person name="Yang T.C."/>
            <person name="Huo Q.B."/>
            <person name="Li W."/>
            <person name="Chen H.Y."/>
            <person name="Chen S.E."/>
            <person name="Zhou L.G."/>
            <person name="Ni X.B."/>
            <person name="Tian J.H."/>
            <person name="Sheng Y."/>
            <person name="Liu T."/>
            <person name="Pan Y.S."/>
            <person name="Xia L.Y."/>
            <person name="Li J."/>
            <person name="Zhao F."/>
            <person name="Cao W.C."/>
        </authorList>
    </citation>
    <scope>NUCLEOTIDE SEQUENCE</scope>
    <source>
        <strain evidence="2">Rsan-2018</strain>
    </source>
</reference>
<evidence type="ECO:0000256" key="1">
    <source>
        <dbReference type="SAM" id="MobiDB-lite"/>
    </source>
</evidence>
<dbReference type="Proteomes" id="UP000821837">
    <property type="component" value="Chromosome 3"/>
</dbReference>
<organism evidence="2 3">
    <name type="scientific">Rhipicephalus sanguineus</name>
    <name type="common">Brown dog tick</name>
    <name type="synonym">Ixodes sanguineus</name>
    <dbReference type="NCBI Taxonomy" id="34632"/>
    <lineage>
        <taxon>Eukaryota</taxon>
        <taxon>Metazoa</taxon>
        <taxon>Ecdysozoa</taxon>
        <taxon>Arthropoda</taxon>
        <taxon>Chelicerata</taxon>
        <taxon>Arachnida</taxon>
        <taxon>Acari</taxon>
        <taxon>Parasitiformes</taxon>
        <taxon>Ixodida</taxon>
        <taxon>Ixodoidea</taxon>
        <taxon>Ixodidae</taxon>
        <taxon>Rhipicephalinae</taxon>
        <taxon>Rhipicephalus</taxon>
        <taxon>Rhipicephalus</taxon>
    </lineage>
</organism>
<evidence type="ECO:0000313" key="2">
    <source>
        <dbReference type="EMBL" id="KAH7962043.1"/>
    </source>
</evidence>
<sequence>MGVPPAKVEDTYQGLPKGQTDNIDISPAQRSVESRNSRAVALLRRAAELPAGSCFVDEAQYGNSNGFAVLSINNRDSTVNAASFRSSSSCVAEQVAIALAFLNNKHANIFVDSRVAIRVFSVAAVCKEACRILDGKSIATDTLPWFPAPVGFIVGGP</sequence>
<dbReference type="EMBL" id="JABSTV010001249">
    <property type="protein sequence ID" value="KAH7962043.1"/>
    <property type="molecule type" value="Genomic_DNA"/>
</dbReference>
<dbReference type="AlphaFoldDB" id="A0A9D4Q042"/>
<comment type="caution">
    <text evidence="2">The sequence shown here is derived from an EMBL/GenBank/DDBJ whole genome shotgun (WGS) entry which is preliminary data.</text>
</comment>
<keyword evidence="3" id="KW-1185">Reference proteome</keyword>
<evidence type="ECO:0000313" key="3">
    <source>
        <dbReference type="Proteomes" id="UP000821837"/>
    </source>
</evidence>
<name>A0A9D4Q042_RHISA</name>
<feature type="region of interest" description="Disordered" evidence="1">
    <location>
        <begin position="1"/>
        <end position="23"/>
    </location>
</feature>
<reference evidence="2" key="2">
    <citation type="submission" date="2021-09" db="EMBL/GenBank/DDBJ databases">
        <authorList>
            <person name="Jia N."/>
            <person name="Wang J."/>
            <person name="Shi W."/>
            <person name="Du L."/>
            <person name="Sun Y."/>
            <person name="Zhan W."/>
            <person name="Jiang J."/>
            <person name="Wang Q."/>
            <person name="Zhang B."/>
            <person name="Ji P."/>
            <person name="Sakyi L.B."/>
            <person name="Cui X."/>
            <person name="Yuan T."/>
            <person name="Jiang B."/>
            <person name="Yang W."/>
            <person name="Lam T.T.-Y."/>
            <person name="Chang Q."/>
            <person name="Ding S."/>
            <person name="Wang X."/>
            <person name="Zhu J."/>
            <person name="Ruan X."/>
            <person name="Zhao L."/>
            <person name="Wei J."/>
            <person name="Que T."/>
            <person name="Du C."/>
            <person name="Cheng J."/>
            <person name="Dai P."/>
            <person name="Han X."/>
            <person name="Huang E."/>
            <person name="Gao Y."/>
            <person name="Liu J."/>
            <person name="Shao H."/>
            <person name="Ye R."/>
            <person name="Li L."/>
            <person name="Wei W."/>
            <person name="Wang X."/>
            <person name="Wang C."/>
            <person name="Huo Q."/>
            <person name="Li W."/>
            <person name="Guo W."/>
            <person name="Chen H."/>
            <person name="Chen S."/>
            <person name="Zhou L."/>
            <person name="Zhou L."/>
            <person name="Ni X."/>
            <person name="Tian J."/>
            <person name="Zhou Y."/>
            <person name="Sheng Y."/>
            <person name="Liu T."/>
            <person name="Pan Y."/>
            <person name="Xia L."/>
            <person name="Li J."/>
            <person name="Zhao F."/>
            <person name="Cao W."/>
        </authorList>
    </citation>
    <scope>NUCLEOTIDE SEQUENCE</scope>
    <source>
        <strain evidence="2">Rsan-2018</strain>
        <tissue evidence="2">Larvae</tissue>
    </source>
</reference>
<proteinExistence type="predicted"/>
<protein>
    <submittedName>
        <fullName evidence="2">Uncharacterized protein</fullName>
    </submittedName>
</protein>